<comment type="caution">
    <text evidence="1">The sequence shown here is derived from an EMBL/GenBank/DDBJ whole genome shotgun (WGS) entry which is preliminary data.</text>
</comment>
<name>A0ABT9E8S0_9PROT</name>
<evidence type="ECO:0008006" key="3">
    <source>
        <dbReference type="Google" id="ProtNLM"/>
    </source>
</evidence>
<dbReference type="RefSeq" id="WP_305107441.1">
    <property type="nucleotide sequence ID" value="NZ_JAUTWS010000052.1"/>
</dbReference>
<proteinExistence type="predicted"/>
<organism evidence="1 2">
    <name type="scientific">Paracraurococcus lichenis</name>
    <dbReference type="NCBI Taxonomy" id="3064888"/>
    <lineage>
        <taxon>Bacteria</taxon>
        <taxon>Pseudomonadati</taxon>
        <taxon>Pseudomonadota</taxon>
        <taxon>Alphaproteobacteria</taxon>
        <taxon>Acetobacterales</taxon>
        <taxon>Roseomonadaceae</taxon>
        <taxon>Paracraurococcus</taxon>
    </lineage>
</organism>
<keyword evidence="2" id="KW-1185">Reference proteome</keyword>
<evidence type="ECO:0000313" key="1">
    <source>
        <dbReference type="EMBL" id="MDO9712584.1"/>
    </source>
</evidence>
<gene>
    <name evidence="1" type="ORF">Q7A36_29870</name>
</gene>
<sequence length="679" mass="74923">MEHDALKNSSQRNPVPALVLEARLAQAAEALRQDRFKEAVELLKTVVRQEPRPEWQRLLVTAYRGRARALAAKGMFKEAAIVLENTASADGTLGDPLLYLKCLIHNGQQSKAAVHALLYVGQPTAVPEDQRDALEDLTAALMMATPPHPDLIRSGSSERTRWLEVAAASRRALETWAHGAPAEEVELHLSRISLRSAFRPVRLLLKAILGGPQEANRSRQLLQGIARTSAFAGLRDATEAAIGEAIDARAWDRLTPAQQAFAAELRGLSGPAAQFLTGSAEAERGGAGPLFSFLLRQSSLPQTEVRSACLNLLPQLPDRLPQFEKTFGPLTALERQRVHALAAEARGEWRKAETFWNRAIDAIRDEDPRASLMRGVILRHLADLAAKHLEIEGVPEDSYDDPATTYLERSCKADPDYVPAVLALMERYRSEARDKDWHQLAEGAAQRFPDNRSVLQQATEAAVARKAYRKATGYARRLLAIDPINAGVRRHMIRLQIAHARKQIRAKRPDLAIKDLRTAAEWERPEAPDALLWIAQGLAGLQGGEGQPAEARLRDGVARTGGGVPGWFRAVLEAELMRVESVHTGKLRQELAAVRETSPSREDIMAVVADLGQPEAAENTKIVASLLLGLRAWFERGARIDWRSDEFQALAEVFARFAAYDLLATYARTALRRSPTNST</sequence>
<dbReference type="InterPro" id="IPR011990">
    <property type="entry name" value="TPR-like_helical_dom_sf"/>
</dbReference>
<evidence type="ECO:0000313" key="2">
    <source>
        <dbReference type="Proteomes" id="UP001243009"/>
    </source>
</evidence>
<protein>
    <recommendedName>
        <fullName evidence="3">Tetratricopeptide repeat protein</fullName>
    </recommendedName>
</protein>
<dbReference type="SUPFAM" id="SSF48452">
    <property type="entry name" value="TPR-like"/>
    <property type="match status" value="2"/>
</dbReference>
<dbReference type="Gene3D" id="1.25.40.10">
    <property type="entry name" value="Tetratricopeptide repeat domain"/>
    <property type="match status" value="2"/>
</dbReference>
<dbReference type="Proteomes" id="UP001243009">
    <property type="component" value="Unassembled WGS sequence"/>
</dbReference>
<reference evidence="1 2" key="1">
    <citation type="submission" date="2023-08" db="EMBL/GenBank/DDBJ databases">
        <title>The draft genome sequence of Paracraurococcus sp. LOR1-02.</title>
        <authorList>
            <person name="Kingkaew E."/>
            <person name="Tanasupawat S."/>
        </authorList>
    </citation>
    <scope>NUCLEOTIDE SEQUENCE [LARGE SCALE GENOMIC DNA]</scope>
    <source>
        <strain evidence="1 2">LOR1-02</strain>
    </source>
</reference>
<dbReference type="EMBL" id="JAUTWS010000052">
    <property type="protein sequence ID" value="MDO9712584.1"/>
    <property type="molecule type" value="Genomic_DNA"/>
</dbReference>
<accession>A0ABT9E8S0</accession>